<keyword evidence="5" id="KW-0406">Ion transport</keyword>
<dbReference type="eggNOG" id="COG2885">
    <property type="taxonomic scope" value="Bacteria"/>
</dbReference>
<dbReference type="OrthoDB" id="9805336at2"/>
<dbReference type="CDD" id="cd07185">
    <property type="entry name" value="OmpA_C-like"/>
    <property type="match status" value="1"/>
</dbReference>
<dbReference type="Gene3D" id="3.30.1330.60">
    <property type="entry name" value="OmpA-like domain"/>
    <property type="match status" value="1"/>
</dbReference>
<evidence type="ECO:0000256" key="1">
    <source>
        <dbReference type="ARBA" id="ARBA00004571"/>
    </source>
</evidence>
<dbReference type="GO" id="GO:0009279">
    <property type="term" value="C:cell outer membrane"/>
    <property type="evidence" value="ECO:0007669"/>
    <property type="project" value="UniProtKB-SubCell"/>
</dbReference>
<dbReference type="GO" id="GO:0015288">
    <property type="term" value="F:porin activity"/>
    <property type="evidence" value="ECO:0007669"/>
    <property type="project" value="UniProtKB-KW"/>
</dbReference>
<dbReference type="Proteomes" id="UP000019402">
    <property type="component" value="Unassembled WGS sequence"/>
</dbReference>
<comment type="caution">
    <text evidence="12">The sequence shown here is derived from an EMBL/GenBank/DDBJ whole genome shotgun (WGS) entry which is preliminary data.</text>
</comment>
<evidence type="ECO:0000256" key="7">
    <source>
        <dbReference type="ARBA" id="ARBA00023136"/>
    </source>
</evidence>
<evidence type="ECO:0000256" key="2">
    <source>
        <dbReference type="ARBA" id="ARBA00022448"/>
    </source>
</evidence>
<dbReference type="PROSITE" id="PS51123">
    <property type="entry name" value="OMPA_2"/>
    <property type="match status" value="1"/>
</dbReference>
<keyword evidence="6" id="KW-0626">Porin</keyword>
<evidence type="ECO:0000256" key="4">
    <source>
        <dbReference type="ARBA" id="ARBA00022692"/>
    </source>
</evidence>
<evidence type="ECO:0000313" key="12">
    <source>
        <dbReference type="EMBL" id="GAF01748.1"/>
    </source>
</evidence>
<feature type="domain" description="OmpA-like" evidence="11">
    <location>
        <begin position="316"/>
        <end position="439"/>
    </location>
</feature>
<keyword evidence="4" id="KW-0812">Transmembrane</keyword>
<name>W7Y2I2_9BACT</name>
<keyword evidence="2" id="KW-0813">Transport</keyword>
<gene>
    <name evidence="12" type="ORF">JCM21142_364</name>
</gene>
<proteinExistence type="predicted"/>
<dbReference type="PRINTS" id="PR01021">
    <property type="entry name" value="OMPADOMAIN"/>
</dbReference>
<evidence type="ECO:0000256" key="3">
    <source>
        <dbReference type="ARBA" id="ARBA00022452"/>
    </source>
</evidence>
<keyword evidence="3" id="KW-1134">Transmembrane beta strand</keyword>
<dbReference type="PANTHER" id="PTHR30329:SF21">
    <property type="entry name" value="LIPOPROTEIN YIAD-RELATED"/>
    <property type="match status" value="1"/>
</dbReference>
<dbReference type="GO" id="GO:0046930">
    <property type="term" value="C:pore complex"/>
    <property type="evidence" value="ECO:0007669"/>
    <property type="project" value="UniProtKB-KW"/>
</dbReference>
<reference evidence="12 13" key="1">
    <citation type="journal article" date="2014" name="Genome Announc.">
        <title>Draft Genome Sequence of Cytophaga fermentans JCM 21142T, a Facultative Anaerobe Isolated from Marine Mud.</title>
        <authorList>
            <person name="Starns D."/>
            <person name="Oshima K."/>
            <person name="Suda W."/>
            <person name="Iino T."/>
            <person name="Yuki M."/>
            <person name="Inoue J."/>
            <person name="Kitamura K."/>
            <person name="Iida T."/>
            <person name="Darby A."/>
            <person name="Hattori M."/>
            <person name="Ohkuma M."/>
        </authorList>
    </citation>
    <scope>NUCLEOTIDE SEQUENCE [LARGE SCALE GENOMIC DNA]</scope>
    <source>
        <strain evidence="12 13">JCM 21142</strain>
    </source>
</reference>
<dbReference type="InterPro" id="IPR050330">
    <property type="entry name" value="Bact_OuterMem_StrucFunc"/>
</dbReference>
<feature type="signal peptide" evidence="10">
    <location>
        <begin position="1"/>
        <end position="23"/>
    </location>
</feature>
<sequence>MQLFKCTIAFAVLYIVSMGISYAQIDFSNLTDEQIYRKQNKYNTWSVTIGYGPVFYYTDVIDYTVFPKSDYRFAPSVIVSKQWGRAWGIDAQFIGGDMYGEKNNRYFKGSFRDYSLNLRFSINQLVAFGPLADKWDLYGKVGLGINAFRSRLQRLDDDSFMLVNDVHKNLGGYPNPPGWADDDYLVVGYDRQDPTNKKGRETELVVPIGIGARYRINKNFDLGMEMSMRNLTADNFDVNLTGADNDTYMHTSFSLTYKIGKKNKRHARWTYKDFNLAYEAQRASDPLAIRLDSLKSELDRLAGLDSIITTKSYQKFEKVIYEEGVSASVFFDFDKADIKKSEHRQLARVARALKRDASITMVIAGYCDDRGSYEYNLKLSQRRCNAVLNAMVTDFGIDASRFSLDPKGESELLSDTQNMNIQGLHMANRRVDLLMIVNEE</sequence>
<dbReference type="SUPFAM" id="SSF103088">
    <property type="entry name" value="OmpA-like"/>
    <property type="match status" value="1"/>
</dbReference>
<evidence type="ECO:0000256" key="6">
    <source>
        <dbReference type="ARBA" id="ARBA00023114"/>
    </source>
</evidence>
<dbReference type="InterPro" id="IPR011250">
    <property type="entry name" value="OMP/PagP_B-barrel"/>
</dbReference>
<dbReference type="Pfam" id="PF00691">
    <property type="entry name" value="OmpA"/>
    <property type="match status" value="1"/>
</dbReference>
<evidence type="ECO:0000259" key="11">
    <source>
        <dbReference type="PROSITE" id="PS51123"/>
    </source>
</evidence>
<protein>
    <submittedName>
        <fullName evidence="12">Outer membrane porin F</fullName>
    </submittedName>
</protein>
<dbReference type="SUPFAM" id="SSF56925">
    <property type="entry name" value="OMPA-like"/>
    <property type="match status" value="1"/>
</dbReference>
<evidence type="ECO:0000313" key="13">
    <source>
        <dbReference type="Proteomes" id="UP000019402"/>
    </source>
</evidence>
<dbReference type="AlphaFoldDB" id="W7Y2I2"/>
<dbReference type="InterPro" id="IPR036737">
    <property type="entry name" value="OmpA-like_sf"/>
</dbReference>
<keyword evidence="10" id="KW-0732">Signal</keyword>
<feature type="chain" id="PRO_5004903922" evidence="10">
    <location>
        <begin position="24"/>
        <end position="440"/>
    </location>
</feature>
<keyword evidence="8" id="KW-0998">Cell outer membrane</keyword>
<dbReference type="GO" id="GO:0006811">
    <property type="term" value="P:monoatomic ion transport"/>
    <property type="evidence" value="ECO:0007669"/>
    <property type="project" value="UniProtKB-KW"/>
</dbReference>
<evidence type="ECO:0000256" key="9">
    <source>
        <dbReference type="PROSITE-ProRule" id="PRU00473"/>
    </source>
</evidence>
<accession>W7Y2I2</accession>
<dbReference type="STRING" id="869213.GCA_000517085_03636"/>
<dbReference type="InterPro" id="IPR006665">
    <property type="entry name" value="OmpA-like"/>
</dbReference>
<keyword evidence="13" id="KW-1185">Reference proteome</keyword>
<dbReference type="PANTHER" id="PTHR30329">
    <property type="entry name" value="STATOR ELEMENT OF FLAGELLAR MOTOR COMPLEX"/>
    <property type="match status" value="1"/>
</dbReference>
<keyword evidence="7 9" id="KW-0472">Membrane</keyword>
<dbReference type="RefSeq" id="WP_044211997.1">
    <property type="nucleotide sequence ID" value="NZ_BAMD01000003.1"/>
</dbReference>
<evidence type="ECO:0000256" key="8">
    <source>
        <dbReference type="ARBA" id="ARBA00023237"/>
    </source>
</evidence>
<evidence type="ECO:0000256" key="10">
    <source>
        <dbReference type="SAM" id="SignalP"/>
    </source>
</evidence>
<evidence type="ECO:0000256" key="5">
    <source>
        <dbReference type="ARBA" id="ARBA00023065"/>
    </source>
</evidence>
<comment type="subcellular location">
    <subcellularLocation>
        <location evidence="1">Cell outer membrane</location>
        <topology evidence="1">Multi-pass membrane protein</topology>
    </subcellularLocation>
</comment>
<dbReference type="InterPro" id="IPR006664">
    <property type="entry name" value="OMP_bac"/>
</dbReference>
<dbReference type="EMBL" id="BAMD01000003">
    <property type="protein sequence ID" value="GAF01748.1"/>
    <property type="molecule type" value="Genomic_DNA"/>
</dbReference>
<organism evidence="12 13">
    <name type="scientific">Saccharicrinis fermentans DSM 9555 = JCM 21142</name>
    <dbReference type="NCBI Taxonomy" id="869213"/>
    <lineage>
        <taxon>Bacteria</taxon>
        <taxon>Pseudomonadati</taxon>
        <taxon>Bacteroidota</taxon>
        <taxon>Bacteroidia</taxon>
        <taxon>Marinilabiliales</taxon>
        <taxon>Marinilabiliaceae</taxon>
        <taxon>Saccharicrinis</taxon>
    </lineage>
</organism>